<dbReference type="STRING" id="416450.A0A1V6PVU7"/>
<evidence type="ECO:0000256" key="6">
    <source>
        <dbReference type="ARBA" id="ARBA00023242"/>
    </source>
</evidence>
<gene>
    <name evidence="7" type="ORF">PENANT_c029G05320</name>
</gene>
<accession>A0A1V6PVU7</accession>
<proteinExistence type="predicted"/>
<evidence type="ECO:0000256" key="4">
    <source>
        <dbReference type="ARBA" id="ARBA00023125"/>
    </source>
</evidence>
<dbReference type="GO" id="GO:0003677">
    <property type="term" value="F:DNA binding"/>
    <property type="evidence" value="ECO:0007669"/>
    <property type="project" value="UniProtKB-KW"/>
</dbReference>
<sequence>MCPFVIVALVGSSNSNFGFETVHLEDRTLSFALQQSTKALASLRQSMVMENAYTSSSARIGAGLVTCVMLVSLALFQCDIKTTISHLQSGYGVLMQWRKANFNGNTSGHIIARVFREPQLHRFTNPAPPQLEDVEEKFSLWDTGDLGTTLGSIISTDYPLGLERRMGSKVHGLNAALADLLLSNKDSWNRELSAFGSAYGNTLLPKDCGSITLMQIWTENNNIMTHCISDGMNEMAFDSCLPQFKRINELAAQYVDMGDQGLTFSTRPMILQVLYFAASKCRNWHTRWMSVHLMRKSRRQEGFWGSGHLAAQLEPIIGKQHAGFRPDELVPLGARFDRRHISAASPTRINHWFRRPCDAADGSGGWTRLLVSP</sequence>
<evidence type="ECO:0000256" key="2">
    <source>
        <dbReference type="ARBA" id="ARBA00022833"/>
    </source>
</evidence>
<reference evidence="8" key="1">
    <citation type="journal article" date="2017" name="Nat. Microbiol.">
        <title>Global analysis of biosynthetic gene clusters reveals vast potential of secondary metabolite production in Penicillium species.</title>
        <authorList>
            <person name="Nielsen J.C."/>
            <person name="Grijseels S."/>
            <person name="Prigent S."/>
            <person name="Ji B."/>
            <person name="Dainat J."/>
            <person name="Nielsen K.F."/>
            <person name="Frisvad J.C."/>
            <person name="Workman M."/>
            <person name="Nielsen J."/>
        </authorList>
    </citation>
    <scope>NUCLEOTIDE SEQUENCE [LARGE SCALE GENOMIC DNA]</scope>
    <source>
        <strain evidence="8">IBT 31811</strain>
    </source>
</reference>
<keyword evidence="1" id="KW-0479">Metal-binding</keyword>
<comment type="caution">
    <text evidence="7">The sequence shown here is derived from an EMBL/GenBank/DDBJ whole genome shotgun (WGS) entry which is preliminary data.</text>
</comment>
<keyword evidence="6" id="KW-0539">Nucleus</keyword>
<evidence type="ECO:0000256" key="5">
    <source>
        <dbReference type="ARBA" id="ARBA00023163"/>
    </source>
</evidence>
<organism evidence="7 8">
    <name type="scientific">Penicillium antarcticum</name>
    <dbReference type="NCBI Taxonomy" id="416450"/>
    <lineage>
        <taxon>Eukaryota</taxon>
        <taxon>Fungi</taxon>
        <taxon>Dikarya</taxon>
        <taxon>Ascomycota</taxon>
        <taxon>Pezizomycotina</taxon>
        <taxon>Eurotiomycetes</taxon>
        <taxon>Eurotiomycetidae</taxon>
        <taxon>Eurotiales</taxon>
        <taxon>Aspergillaceae</taxon>
        <taxon>Penicillium</taxon>
    </lineage>
</organism>
<dbReference type="EMBL" id="MDYN01000029">
    <property type="protein sequence ID" value="OQD81130.1"/>
    <property type="molecule type" value="Genomic_DNA"/>
</dbReference>
<evidence type="ECO:0000256" key="1">
    <source>
        <dbReference type="ARBA" id="ARBA00022723"/>
    </source>
</evidence>
<dbReference type="PANTHER" id="PTHR36206">
    <property type="entry name" value="ASPERCRYPTIN BIOSYNTHESIS CLUSTER-SPECIFIC TRANSCRIPTION REGULATOR ATNN-RELATED"/>
    <property type="match status" value="1"/>
</dbReference>
<evidence type="ECO:0000313" key="7">
    <source>
        <dbReference type="EMBL" id="OQD81130.1"/>
    </source>
</evidence>
<dbReference type="GO" id="GO:0046872">
    <property type="term" value="F:metal ion binding"/>
    <property type="evidence" value="ECO:0007669"/>
    <property type="project" value="UniProtKB-KW"/>
</dbReference>
<evidence type="ECO:0000256" key="3">
    <source>
        <dbReference type="ARBA" id="ARBA00023015"/>
    </source>
</evidence>
<dbReference type="AlphaFoldDB" id="A0A1V6PVU7"/>
<keyword evidence="5" id="KW-0804">Transcription</keyword>
<name>A0A1V6PVU7_9EURO</name>
<protein>
    <submittedName>
        <fullName evidence="7">Uncharacterized protein</fullName>
    </submittedName>
</protein>
<keyword evidence="2" id="KW-0862">Zinc</keyword>
<keyword evidence="3" id="KW-0805">Transcription regulation</keyword>
<dbReference type="Proteomes" id="UP000191672">
    <property type="component" value="Unassembled WGS sequence"/>
</dbReference>
<evidence type="ECO:0000313" key="8">
    <source>
        <dbReference type="Proteomes" id="UP000191672"/>
    </source>
</evidence>
<dbReference type="PANTHER" id="PTHR36206:SF12">
    <property type="entry name" value="ASPERCRYPTIN BIOSYNTHESIS CLUSTER-SPECIFIC TRANSCRIPTION REGULATOR ATNN-RELATED"/>
    <property type="match status" value="1"/>
</dbReference>
<keyword evidence="8" id="KW-1185">Reference proteome</keyword>
<dbReference type="InterPro" id="IPR052360">
    <property type="entry name" value="Transcr_Regulatory_Proteins"/>
</dbReference>
<keyword evidence="4" id="KW-0238">DNA-binding</keyword>